<evidence type="ECO:0000259" key="2">
    <source>
        <dbReference type="Pfam" id="PF03050"/>
    </source>
</evidence>
<gene>
    <name evidence="4" type="ORF">BQ8794_280057</name>
</gene>
<dbReference type="RefSeq" id="WP_167378767.1">
    <property type="nucleotide sequence ID" value="NZ_FTPD01000021.1"/>
</dbReference>
<organism evidence="4 5">
    <name type="scientific">Mesorhizobium prunaredense</name>
    <dbReference type="NCBI Taxonomy" id="1631249"/>
    <lineage>
        <taxon>Bacteria</taxon>
        <taxon>Pseudomonadati</taxon>
        <taxon>Pseudomonadota</taxon>
        <taxon>Alphaproteobacteria</taxon>
        <taxon>Hyphomicrobiales</taxon>
        <taxon>Phyllobacteriaceae</taxon>
        <taxon>Mesorhizobium</taxon>
    </lineage>
</organism>
<dbReference type="Pfam" id="PF13482">
    <property type="entry name" value="RNase_H_2"/>
    <property type="match status" value="1"/>
</dbReference>
<name>A0A1R3V8X2_9HYPH</name>
<evidence type="ECO:0000259" key="3">
    <source>
        <dbReference type="Pfam" id="PF13482"/>
    </source>
</evidence>
<sequence>MACKITDDVINALQHCRLKAYFRLRGEEGVKCGYEKLLIEQRADAQRNAIEKIRREYKETEVATELNLCLTNLRKGAAFILCARLDDDRHEVVFDGLRKTNGHSTLGDFQYQPVMFCAAGRVRASDRQQLAARAVLLARVQGAFPSGGAVYIGRDGKKTGIRFGSTLTTAENLLRDAERLQRAEGPPKLLLNDHCHICEFRDRCRDQAIREDNLSLLRGVGEKTIKRYARKCVLTLTQLAHTFRPRRRGKRADAPLRLRDHALHALAIRDQTIYVLGAPKLPAASVRIYLDIEGVPEEGFTYLIGLVICDGERVERHSLWSDDRKGEAEIFARFLTIVGRYDAPRIYCYGNYESSFIARMRRQARRKRSIDAVLAILTNVLTVIYPHFYFPTYSNGLKEVAGCLGCRWTEPDASGIESVVWRKKWEKTGDAWWKTKLIEYNLDDCEALRKVSAFLSEPLTGGTESKSGILPRVATVAQLDNLARTVTWSQFTHADFAFINKRAYFDYQKRHVFIRTKPVRRTRGGKTQRRKWQNRDLRATHRMEITATRCPFCKSKHITSIDPKQRPKGLQTRRKRAFDLVITPGAIRRKVIEFRAVAYHCTNCERCFTPERYERLARHFHNFMSWFAYQHITHRLGVKSLGALFYEIFGIRVNWWEFLTFRHLLVRRYRKTFNMLLTQLITGPVLHIDETEVKLKDGSGYVWVFASESATIYIFRRSREGNFLRKMLKDFKGVIVTDFYAAYDGLPCLHQRCLIHLMRDMNRAILDNPFDQELQSITVPFGALLRSIVVTVDEHGLKRTYLRRHGRAVAAFFDALAEHTYESDISKTLQERLLHNRDRLFTFLQHDGVSWNNNLAENAIKRISDYREDVGRSVKEAGLTEQLVLLSIYQTCRVRDLSFLKFLLSREHDMDAFAASRHRRRRPSRIELYPKGFLPSSILSLRRERVARVSDTTAQKLSDRLGGNG</sequence>
<evidence type="ECO:0000313" key="4">
    <source>
        <dbReference type="EMBL" id="SIT56318.1"/>
    </source>
</evidence>
<dbReference type="PANTHER" id="PTHR33678:SF2">
    <property type="match status" value="1"/>
</dbReference>
<dbReference type="SUPFAM" id="SSF53098">
    <property type="entry name" value="Ribonuclease H-like"/>
    <property type="match status" value="1"/>
</dbReference>
<accession>A0A1R3V8X2</accession>
<proteinExistence type="predicted"/>
<evidence type="ECO:0000256" key="1">
    <source>
        <dbReference type="SAM" id="Coils"/>
    </source>
</evidence>
<dbReference type="AlphaFoldDB" id="A0A1R3V8X2"/>
<dbReference type="InterPro" id="IPR004291">
    <property type="entry name" value="Transposase_IS66_central"/>
</dbReference>
<keyword evidence="1" id="KW-0175">Coiled coil</keyword>
<dbReference type="NCBIfam" id="TIGR03491">
    <property type="entry name" value="TM0106 family RecB-like putative nuclease"/>
    <property type="match status" value="1"/>
</dbReference>
<evidence type="ECO:0000313" key="5">
    <source>
        <dbReference type="Proteomes" id="UP000188388"/>
    </source>
</evidence>
<feature type="coiled-coil region" evidence="1">
    <location>
        <begin position="36"/>
        <end position="63"/>
    </location>
</feature>
<keyword evidence="5" id="KW-1185">Reference proteome</keyword>
<dbReference type="InterPro" id="IPR038720">
    <property type="entry name" value="YprB_RNase_H-like_dom"/>
</dbReference>
<dbReference type="STRING" id="1631249.BQ8794_280057"/>
<dbReference type="Pfam" id="PF03050">
    <property type="entry name" value="DDE_Tnp_IS66"/>
    <property type="match status" value="1"/>
</dbReference>
<reference evidence="5" key="1">
    <citation type="submission" date="2017-01" db="EMBL/GenBank/DDBJ databases">
        <authorList>
            <person name="Brunel B."/>
        </authorList>
    </citation>
    <scope>NUCLEOTIDE SEQUENCE [LARGE SCALE GENOMIC DNA]</scope>
</reference>
<dbReference type="EMBL" id="FTPD01000021">
    <property type="protein sequence ID" value="SIT56318.1"/>
    <property type="molecule type" value="Genomic_DNA"/>
</dbReference>
<protein>
    <submittedName>
        <fullName evidence="4">Transposase</fullName>
    </submittedName>
</protein>
<dbReference type="InterPro" id="IPR019993">
    <property type="entry name" value="RecB_nuclease_TM0106_put"/>
</dbReference>
<dbReference type="PANTHER" id="PTHR33678">
    <property type="entry name" value="BLL1576 PROTEIN"/>
    <property type="match status" value="1"/>
</dbReference>
<dbReference type="InterPro" id="IPR012337">
    <property type="entry name" value="RNaseH-like_sf"/>
</dbReference>
<dbReference type="Proteomes" id="UP000188388">
    <property type="component" value="Unassembled WGS sequence"/>
</dbReference>
<dbReference type="InterPro" id="IPR052344">
    <property type="entry name" value="Transposase-related"/>
</dbReference>
<feature type="domain" description="YprB ribonuclease H-like" evidence="3">
    <location>
        <begin position="288"/>
        <end position="452"/>
    </location>
</feature>
<feature type="domain" description="Transposase IS66 central" evidence="2">
    <location>
        <begin position="626"/>
        <end position="867"/>
    </location>
</feature>